<keyword evidence="5" id="KW-1185">Reference proteome</keyword>
<dbReference type="SUPFAM" id="SSF117892">
    <property type="entry name" value="Band 7/SPFH domain"/>
    <property type="match status" value="1"/>
</dbReference>
<dbReference type="RefSeq" id="WP_380009035.1">
    <property type="nucleotide sequence ID" value="NZ_JBHLYR010000031.1"/>
</dbReference>
<feature type="coiled-coil region" evidence="1">
    <location>
        <begin position="225"/>
        <end position="252"/>
    </location>
</feature>
<dbReference type="SMART" id="SM00244">
    <property type="entry name" value="PHB"/>
    <property type="match status" value="1"/>
</dbReference>
<feature type="region of interest" description="Disordered" evidence="2">
    <location>
        <begin position="1"/>
        <end position="38"/>
    </location>
</feature>
<dbReference type="InterPro" id="IPR036013">
    <property type="entry name" value="Band_7/SPFH_dom_sf"/>
</dbReference>
<dbReference type="InterPro" id="IPR001107">
    <property type="entry name" value="Band_7"/>
</dbReference>
<dbReference type="Proteomes" id="UP001589733">
    <property type="component" value="Unassembled WGS sequence"/>
</dbReference>
<comment type="caution">
    <text evidence="4">The sequence shown here is derived from an EMBL/GenBank/DDBJ whole genome shotgun (WGS) entry which is preliminary data.</text>
</comment>
<protein>
    <submittedName>
        <fullName evidence="4">Prohibitin family protein</fullName>
    </submittedName>
</protein>
<organism evidence="4 5">
    <name type="scientific">Deinococcus oregonensis</name>
    <dbReference type="NCBI Taxonomy" id="1805970"/>
    <lineage>
        <taxon>Bacteria</taxon>
        <taxon>Thermotogati</taxon>
        <taxon>Deinococcota</taxon>
        <taxon>Deinococci</taxon>
        <taxon>Deinococcales</taxon>
        <taxon>Deinococcaceae</taxon>
        <taxon>Deinococcus</taxon>
    </lineage>
</organism>
<reference evidence="4 5" key="1">
    <citation type="submission" date="2024-09" db="EMBL/GenBank/DDBJ databases">
        <authorList>
            <person name="Sun Q."/>
            <person name="Mori K."/>
        </authorList>
    </citation>
    <scope>NUCLEOTIDE SEQUENCE [LARGE SCALE GENOMIC DNA]</scope>
    <source>
        <strain evidence="4 5">JCM 13503</strain>
    </source>
</reference>
<sequence length="331" mass="35647">MTDNATPDNTAANEAGSDTKRTRPFPKISNDAPVQRRPPSRRVLWTVGGLVAAALLIGQSVKVVPAGYVGVVFSALSGVKPNSLQEGVHFVTPFVDQVNLYDAKLQEITLAHTDENGGEDGAIRARSQEGLDITADVTVQFRIDRSKAAILHKELGRSYVRTVISPQIRSKVRDAIGQFSAADIISTKRQQVEASITGALREVFTKNNLLLDAVLLRELRIPDSIAKAIEQKQAAEQQVAVERNRLQQATISAQREVVVAEGAAKSAIAKARGDAEALTLRGRALRENPLLIQLTVAEKLAPGINTVMLPADGNFLLDLKSLQTASKTAKP</sequence>
<evidence type="ECO:0000259" key="3">
    <source>
        <dbReference type="SMART" id="SM00244"/>
    </source>
</evidence>
<proteinExistence type="predicted"/>
<name>A0ABV6AXW0_9DEIO</name>
<dbReference type="Gene3D" id="3.30.479.30">
    <property type="entry name" value="Band 7 domain"/>
    <property type="match status" value="1"/>
</dbReference>
<dbReference type="InterPro" id="IPR000163">
    <property type="entry name" value="Prohibitin"/>
</dbReference>
<gene>
    <name evidence="4" type="ORF">ACFFLM_10245</name>
</gene>
<evidence type="ECO:0000256" key="1">
    <source>
        <dbReference type="SAM" id="Coils"/>
    </source>
</evidence>
<evidence type="ECO:0000313" key="4">
    <source>
        <dbReference type="EMBL" id="MFB9992343.1"/>
    </source>
</evidence>
<accession>A0ABV6AXW0</accession>
<dbReference type="PANTHER" id="PTHR23222">
    <property type="entry name" value="PROHIBITIN"/>
    <property type="match status" value="1"/>
</dbReference>
<keyword evidence="1" id="KW-0175">Coiled coil</keyword>
<feature type="compositionally biased region" description="Polar residues" evidence="2">
    <location>
        <begin position="1"/>
        <end position="12"/>
    </location>
</feature>
<feature type="domain" description="Band 7" evidence="3">
    <location>
        <begin position="59"/>
        <end position="233"/>
    </location>
</feature>
<dbReference type="PANTHER" id="PTHR23222:SF0">
    <property type="entry name" value="PROHIBITIN 1"/>
    <property type="match status" value="1"/>
</dbReference>
<evidence type="ECO:0000313" key="5">
    <source>
        <dbReference type="Proteomes" id="UP001589733"/>
    </source>
</evidence>
<dbReference type="Pfam" id="PF01145">
    <property type="entry name" value="Band_7"/>
    <property type="match status" value="1"/>
</dbReference>
<dbReference type="CDD" id="cd03401">
    <property type="entry name" value="SPFH_prohibitin"/>
    <property type="match status" value="1"/>
</dbReference>
<evidence type="ECO:0000256" key="2">
    <source>
        <dbReference type="SAM" id="MobiDB-lite"/>
    </source>
</evidence>
<dbReference type="EMBL" id="JBHLYR010000031">
    <property type="protein sequence ID" value="MFB9992343.1"/>
    <property type="molecule type" value="Genomic_DNA"/>
</dbReference>